<gene>
    <name evidence="1" type="ORF">HO173_004767</name>
</gene>
<name>A0A8H6L6B4_9LECA</name>
<dbReference type="OrthoDB" id="3830579at2759"/>
<sequence length="220" mass="25012">MSSPHVIQFIHVPHRPVHSDDEINKDPAPALSILFQTHGLITAWQGRRHEDRYTQIWMLIWQNLASSHAFFASPAYRQFHNEVQPALNGRSIHWQQHAILGTSDLDSLDRLAAVVKAPAIEVALTKVIEGRVSGYYVVFRSTIGPVLDGKEGCGGWWIGPQMENPQHQILLESWRSVDAHHDEFQKRPTFQKCIVALSDIYRQYVTPTHIAELKPVFGSL</sequence>
<dbReference type="RefSeq" id="XP_037166626.1">
    <property type="nucleotide sequence ID" value="XM_037306688.1"/>
</dbReference>
<dbReference type="AlphaFoldDB" id="A0A8H6L6B4"/>
<organism evidence="1 2">
    <name type="scientific">Letharia columbiana</name>
    <dbReference type="NCBI Taxonomy" id="112416"/>
    <lineage>
        <taxon>Eukaryota</taxon>
        <taxon>Fungi</taxon>
        <taxon>Dikarya</taxon>
        <taxon>Ascomycota</taxon>
        <taxon>Pezizomycotina</taxon>
        <taxon>Lecanoromycetes</taxon>
        <taxon>OSLEUM clade</taxon>
        <taxon>Lecanoromycetidae</taxon>
        <taxon>Lecanorales</taxon>
        <taxon>Lecanorineae</taxon>
        <taxon>Parmeliaceae</taxon>
        <taxon>Letharia</taxon>
    </lineage>
</organism>
<accession>A0A8H6L6B4</accession>
<proteinExistence type="predicted"/>
<protein>
    <recommendedName>
        <fullName evidence="3">ABM domain-containing protein</fullName>
    </recommendedName>
</protein>
<dbReference type="EMBL" id="JACCJC010000015">
    <property type="protein sequence ID" value="KAF6237298.1"/>
    <property type="molecule type" value="Genomic_DNA"/>
</dbReference>
<evidence type="ECO:0008006" key="3">
    <source>
        <dbReference type="Google" id="ProtNLM"/>
    </source>
</evidence>
<keyword evidence="2" id="KW-1185">Reference proteome</keyword>
<dbReference type="Gene3D" id="3.30.70.100">
    <property type="match status" value="1"/>
</dbReference>
<reference evidence="1 2" key="1">
    <citation type="journal article" date="2020" name="Genomics">
        <title>Complete, high-quality genomes from long-read metagenomic sequencing of two wolf lichen thalli reveals enigmatic genome architecture.</title>
        <authorList>
            <person name="McKenzie S.K."/>
            <person name="Walston R.F."/>
            <person name="Allen J.L."/>
        </authorList>
    </citation>
    <scope>NUCLEOTIDE SEQUENCE [LARGE SCALE GENOMIC DNA]</scope>
    <source>
        <strain evidence="1">WasteWater2</strain>
    </source>
</reference>
<comment type="caution">
    <text evidence="1">The sequence shown here is derived from an EMBL/GenBank/DDBJ whole genome shotgun (WGS) entry which is preliminary data.</text>
</comment>
<dbReference type="SUPFAM" id="SSF54909">
    <property type="entry name" value="Dimeric alpha+beta barrel"/>
    <property type="match status" value="2"/>
</dbReference>
<dbReference type="GeneID" id="59286431"/>
<dbReference type="InterPro" id="IPR011008">
    <property type="entry name" value="Dimeric_a/b-barrel"/>
</dbReference>
<evidence type="ECO:0000313" key="1">
    <source>
        <dbReference type="EMBL" id="KAF6237298.1"/>
    </source>
</evidence>
<evidence type="ECO:0000313" key="2">
    <source>
        <dbReference type="Proteomes" id="UP000578531"/>
    </source>
</evidence>
<dbReference type="Proteomes" id="UP000578531">
    <property type="component" value="Unassembled WGS sequence"/>
</dbReference>